<dbReference type="KEGG" id="ndp:E2C04_10435"/>
<dbReference type="InterPro" id="IPR032710">
    <property type="entry name" value="NTF2-like_dom_sf"/>
</dbReference>
<dbReference type="SUPFAM" id="SSF54427">
    <property type="entry name" value="NTF2-like"/>
    <property type="match status" value="1"/>
</dbReference>
<evidence type="ECO:0000313" key="2">
    <source>
        <dbReference type="EMBL" id="QCC77485.1"/>
    </source>
</evidence>
<keyword evidence="1" id="KW-0472">Membrane</keyword>
<name>A0A4P7UDP0_9ACTN</name>
<gene>
    <name evidence="2" type="ORF">E2C04_10435</name>
</gene>
<dbReference type="Gene3D" id="3.10.450.50">
    <property type="match status" value="1"/>
</dbReference>
<protein>
    <recommendedName>
        <fullName evidence="4">Nuclear transport factor 2 family protein</fullName>
    </recommendedName>
</protein>
<dbReference type="OrthoDB" id="3789459at2"/>
<accession>A0A4P7UDP0</accession>
<reference evidence="2 3" key="1">
    <citation type="journal article" date="2008" name="Int. J. Syst. Evol. Microbiol.">
        <title>Nocardioides daphniae sp. nov., isolated from Daphnia cucullata (Crustacea: Cladocera).</title>
        <authorList>
            <person name="Toth E.M."/>
            <person name="Keki Z."/>
            <person name="Homonnay Z.G."/>
            <person name="Borsodi A.K."/>
            <person name="Marialigeti K."/>
            <person name="Schumann P."/>
        </authorList>
    </citation>
    <scope>NUCLEOTIDE SEQUENCE [LARGE SCALE GENOMIC DNA]</scope>
    <source>
        <strain evidence="2 3">JCM 16608</strain>
    </source>
</reference>
<proteinExistence type="predicted"/>
<keyword evidence="1" id="KW-1133">Transmembrane helix</keyword>
<keyword evidence="1" id="KW-0812">Transmembrane</keyword>
<sequence>MALTRVAAAGLVAAVLCVVGTFVIWLAGERDVSPAAPAQQQPRTPVELLHAWDEARSQAWREGDVDALRRLYVDGARVGRTDAAMLRAYVERGLVVEGMTTQLLEVEELRVEADLVVLDVTDRLYAGTVVGPDVRRALPRDAPSRRRVTLRRSDGTWRVAKVVHRTARGET</sequence>
<evidence type="ECO:0008006" key="4">
    <source>
        <dbReference type="Google" id="ProtNLM"/>
    </source>
</evidence>
<feature type="transmembrane region" description="Helical" evidence="1">
    <location>
        <begin position="6"/>
        <end position="27"/>
    </location>
</feature>
<dbReference type="EMBL" id="CP038462">
    <property type="protein sequence ID" value="QCC77485.1"/>
    <property type="molecule type" value="Genomic_DNA"/>
</dbReference>
<organism evidence="2 3">
    <name type="scientific">Nocardioides daphniae</name>
    <dbReference type="NCBI Taxonomy" id="402297"/>
    <lineage>
        <taxon>Bacteria</taxon>
        <taxon>Bacillati</taxon>
        <taxon>Actinomycetota</taxon>
        <taxon>Actinomycetes</taxon>
        <taxon>Propionibacteriales</taxon>
        <taxon>Nocardioidaceae</taxon>
        <taxon>Nocardioides</taxon>
    </lineage>
</organism>
<dbReference type="Proteomes" id="UP000297025">
    <property type="component" value="Chromosome"/>
</dbReference>
<dbReference type="RefSeq" id="WP_135832530.1">
    <property type="nucleotide sequence ID" value="NZ_BMCK01000006.1"/>
</dbReference>
<evidence type="ECO:0000313" key="3">
    <source>
        <dbReference type="Proteomes" id="UP000297025"/>
    </source>
</evidence>
<evidence type="ECO:0000256" key="1">
    <source>
        <dbReference type="SAM" id="Phobius"/>
    </source>
</evidence>
<dbReference type="AlphaFoldDB" id="A0A4P7UDP0"/>